<dbReference type="PANTHER" id="PTHR43027:SF2">
    <property type="entry name" value="TRANSPORT PERMEASE PROTEIN"/>
    <property type="match status" value="1"/>
</dbReference>
<dbReference type="Proteomes" id="UP000183413">
    <property type="component" value="Unassembled WGS sequence"/>
</dbReference>
<dbReference type="STRING" id="1993.SAMN04489713_12259"/>
<dbReference type="PANTHER" id="PTHR43027">
    <property type="entry name" value="DOXORUBICIN RESISTANCE ABC TRANSPORTER PERMEASE PROTEIN DRRC-RELATED"/>
    <property type="match status" value="1"/>
</dbReference>
<sequence>MSTYDSFKSLSRAMFLGFWRDRSALFFTVLFPLMFLVIFGGVFGNQTTSKVKILEVGQASIIDQAVAGGSGEIGKVMQVEKSSDLAGALRTVEKGDADAVVEQHGDQLVVHYSAADQVKSGTVRGLMNSIVQSANIAASGKPPAYHVTDRQVEDDSLKAIQFFTPSLLGWALASAGVFGASQTLVSWRTKGILRRLQLSPAPIPTVFAARVAVSLVIALVQFALFVLVAQLPVFGLQLNGAWWMAIPMVLAGVLAFLSIGMLIGAWAKTQETAQGVTQLVVLPMAFLGGSFFPLDASPGWMRALSYIFPLRYLNEGMLNVMGRGLGPTSALPQIAVLLGVAVVGALIAVRLFRWDSV</sequence>
<dbReference type="InterPro" id="IPR047817">
    <property type="entry name" value="ABC2_TM_bact-type"/>
</dbReference>
<dbReference type="EMBL" id="FOVH01000022">
    <property type="protein sequence ID" value="SFQ11195.1"/>
    <property type="molecule type" value="Genomic_DNA"/>
</dbReference>
<feature type="transmembrane region" description="Helical" evidence="5">
    <location>
        <begin position="241"/>
        <end position="263"/>
    </location>
</feature>
<dbReference type="Pfam" id="PF12698">
    <property type="entry name" value="ABC2_membrane_3"/>
    <property type="match status" value="1"/>
</dbReference>
<name>A0A1I5VUQ1_9ACTN</name>
<evidence type="ECO:0000313" key="8">
    <source>
        <dbReference type="Proteomes" id="UP000183413"/>
    </source>
</evidence>
<accession>A0A1I5VUQ1</accession>
<feature type="transmembrane region" description="Helical" evidence="5">
    <location>
        <begin position="330"/>
        <end position="352"/>
    </location>
</feature>
<evidence type="ECO:0000259" key="6">
    <source>
        <dbReference type="PROSITE" id="PS51012"/>
    </source>
</evidence>
<feature type="transmembrane region" description="Helical" evidence="5">
    <location>
        <begin position="207"/>
        <end position="229"/>
    </location>
</feature>
<proteinExistence type="predicted"/>
<comment type="subcellular location">
    <subcellularLocation>
        <location evidence="1">Membrane</location>
        <topology evidence="1">Multi-pass membrane protein</topology>
    </subcellularLocation>
</comment>
<feature type="domain" description="ABC transmembrane type-2" evidence="6">
    <location>
        <begin position="120"/>
        <end position="355"/>
    </location>
</feature>
<dbReference type="GeneID" id="99650288"/>
<reference evidence="7 8" key="1">
    <citation type="submission" date="2016-10" db="EMBL/GenBank/DDBJ databases">
        <authorList>
            <person name="de Groot N.N."/>
        </authorList>
    </citation>
    <scope>NUCLEOTIDE SEQUENCE [LARGE SCALE GENOMIC DNA]</scope>
    <source>
        <strain evidence="7 8">DSM 43067</strain>
    </source>
</reference>
<dbReference type="InterPro" id="IPR052902">
    <property type="entry name" value="ABC-2_transporter"/>
</dbReference>
<keyword evidence="4 5" id="KW-0472">Membrane</keyword>
<dbReference type="InterPro" id="IPR013525">
    <property type="entry name" value="ABC2_TM"/>
</dbReference>
<dbReference type="InParanoid" id="A0A1I5VUQ1"/>
<organism evidence="7 8">
    <name type="scientific">Actinomadura madurae</name>
    <dbReference type="NCBI Taxonomy" id="1993"/>
    <lineage>
        <taxon>Bacteria</taxon>
        <taxon>Bacillati</taxon>
        <taxon>Actinomycetota</taxon>
        <taxon>Actinomycetes</taxon>
        <taxon>Streptosporangiales</taxon>
        <taxon>Thermomonosporaceae</taxon>
        <taxon>Actinomadura</taxon>
    </lineage>
</organism>
<evidence type="ECO:0000256" key="2">
    <source>
        <dbReference type="ARBA" id="ARBA00022692"/>
    </source>
</evidence>
<dbReference type="OrthoDB" id="9778589at2"/>
<dbReference type="AlphaFoldDB" id="A0A1I5VUQ1"/>
<dbReference type="GO" id="GO:0140359">
    <property type="term" value="F:ABC-type transporter activity"/>
    <property type="evidence" value="ECO:0007669"/>
    <property type="project" value="InterPro"/>
</dbReference>
<keyword evidence="8" id="KW-1185">Reference proteome</keyword>
<evidence type="ECO:0000256" key="4">
    <source>
        <dbReference type="ARBA" id="ARBA00023136"/>
    </source>
</evidence>
<protein>
    <submittedName>
        <fullName evidence="7">ABC-2 type transport system permease protein</fullName>
    </submittedName>
</protein>
<dbReference type="RefSeq" id="WP_083598456.1">
    <property type="nucleotide sequence ID" value="NZ_CP083237.1"/>
</dbReference>
<feature type="transmembrane region" description="Helical" evidence="5">
    <location>
        <begin position="275"/>
        <end position="294"/>
    </location>
</feature>
<evidence type="ECO:0000256" key="1">
    <source>
        <dbReference type="ARBA" id="ARBA00004141"/>
    </source>
</evidence>
<dbReference type="PROSITE" id="PS51012">
    <property type="entry name" value="ABC_TM2"/>
    <property type="match status" value="1"/>
</dbReference>
<keyword evidence="3 5" id="KW-1133">Transmembrane helix</keyword>
<dbReference type="eggNOG" id="COG0842">
    <property type="taxonomic scope" value="Bacteria"/>
</dbReference>
<evidence type="ECO:0000256" key="5">
    <source>
        <dbReference type="SAM" id="Phobius"/>
    </source>
</evidence>
<evidence type="ECO:0000313" key="7">
    <source>
        <dbReference type="EMBL" id="SFQ11195.1"/>
    </source>
</evidence>
<keyword evidence="2 5" id="KW-0812">Transmembrane</keyword>
<dbReference type="GO" id="GO:0016020">
    <property type="term" value="C:membrane"/>
    <property type="evidence" value="ECO:0007669"/>
    <property type="project" value="UniProtKB-SubCell"/>
</dbReference>
<gene>
    <name evidence="7" type="ORF">SAMN04489713_12259</name>
</gene>
<evidence type="ECO:0000256" key="3">
    <source>
        <dbReference type="ARBA" id="ARBA00022989"/>
    </source>
</evidence>